<dbReference type="GO" id="GO:0008047">
    <property type="term" value="F:enzyme activator activity"/>
    <property type="evidence" value="ECO:0007669"/>
    <property type="project" value="TreeGrafter"/>
</dbReference>
<dbReference type="InterPro" id="IPR032423">
    <property type="entry name" value="AAA_assoc_2"/>
</dbReference>
<dbReference type="GO" id="GO:0000731">
    <property type="term" value="P:DNA synthesis involved in DNA repair"/>
    <property type="evidence" value="ECO:0007669"/>
    <property type="project" value="TreeGrafter"/>
</dbReference>
<name>A0AAE3JZX5_9BACT</name>
<reference evidence="7 8" key="1">
    <citation type="submission" date="2022-03" db="EMBL/GenBank/DDBJ databases">
        <title>Metagenome-assembled genomes from swine fecal metagenomes.</title>
        <authorList>
            <person name="Holman D.B."/>
            <person name="Kommadath A."/>
        </authorList>
    </citation>
    <scope>NUCLEOTIDE SEQUENCE [LARGE SCALE GENOMIC DNA]</scope>
    <source>
        <strain evidence="7">SUG147</strain>
    </source>
</reference>
<dbReference type="Proteomes" id="UP001139365">
    <property type="component" value="Unassembled WGS sequence"/>
</dbReference>
<gene>
    <name evidence="7" type="ORF">MR241_03730</name>
</gene>
<dbReference type="Pfam" id="PF12002">
    <property type="entry name" value="MgsA_C"/>
    <property type="match status" value="1"/>
</dbReference>
<protein>
    <recommendedName>
        <fullName evidence="3">Replication-associated recombination protein A</fullName>
    </recommendedName>
</protein>
<dbReference type="GO" id="GO:0006261">
    <property type="term" value="P:DNA-templated DNA replication"/>
    <property type="evidence" value="ECO:0007669"/>
    <property type="project" value="TreeGrafter"/>
</dbReference>
<dbReference type="GO" id="GO:0005524">
    <property type="term" value="F:ATP binding"/>
    <property type="evidence" value="ECO:0007669"/>
    <property type="project" value="UniProtKB-KW"/>
</dbReference>
<evidence type="ECO:0000256" key="3">
    <source>
        <dbReference type="ARBA" id="ARBA00020776"/>
    </source>
</evidence>
<dbReference type="GO" id="GO:0016887">
    <property type="term" value="F:ATP hydrolysis activity"/>
    <property type="evidence" value="ECO:0007669"/>
    <property type="project" value="InterPro"/>
</dbReference>
<dbReference type="PANTHER" id="PTHR13779:SF7">
    <property type="entry name" value="ATPASE WRNIP1"/>
    <property type="match status" value="1"/>
</dbReference>
<evidence type="ECO:0000256" key="1">
    <source>
        <dbReference type="ARBA" id="ARBA00002393"/>
    </source>
</evidence>
<dbReference type="CDD" id="cd18139">
    <property type="entry name" value="HLD_clamp_RarA"/>
    <property type="match status" value="1"/>
</dbReference>
<dbReference type="Pfam" id="PF00004">
    <property type="entry name" value="AAA"/>
    <property type="match status" value="1"/>
</dbReference>
<dbReference type="Gene3D" id="3.40.50.300">
    <property type="entry name" value="P-loop containing nucleotide triphosphate hydrolases"/>
    <property type="match status" value="1"/>
</dbReference>
<dbReference type="InterPro" id="IPR008921">
    <property type="entry name" value="DNA_pol3_clamp-load_cplx_C"/>
</dbReference>
<dbReference type="Gene3D" id="1.10.3710.10">
    <property type="entry name" value="DNA polymerase III clamp loader subunits, C-terminal domain"/>
    <property type="match status" value="1"/>
</dbReference>
<dbReference type="SUPFAM" id="SSF48019">
    <property type="entry name" value="post-AAA+ oligomerization domain-like"/>
    <property type="match status" value="1"/>
</dbReference>
<keyword evidence="5" id="KW-0067">ATP-binding</keyword>
<dbReference type="PANTHER" id="PTHR13779">
    <property type="entry name" value="WERNER HELICASE-INTERACTING PROTEIN 1 FAMILY MEMBER"/>
    <property type="match status" value="1"/>
</dbReference>
<dbReference type="Gene3D" id="1.10.8.60">
    <property type="match status" value="1"/>
</dbReference>
<evidence type="ECO:0000256" key="2">
    <source>
        <dbReference type="ARBA" id="ARBA00008959"/>
    </source>
</evidence>
<dbReference type="Pfam" id="PF16193">
    <property type="entry name" value="AAA_assoc_2"/>
    <property type="match status" value="1"/>
</dbReference>
<dbReference type="Gene3D" id="1.20.272.10">
    <property type="match status" value="1"/>
</dbReference>
<dbReference type="EMBL" id="JALEMU010000059">
    <property type="protein sequence ID" value="MCI5755387.1"/>
    <property type="molecule type" value="Genomic_DNA"/>
</dbReference>
<organism evidence="7 8">
    <name type="scientific">Candidatus Colimorpha enterica</name>
    <dbReference type="NCBI Taxonomy" id="3083063"/>
    <lineage>
        <taxon>Bacteria</taxon>
        <taxon>Pseudomonadati</taxon>
        <taxon>Bacteroidota</taxon>
        <taxon>Bacteroidia</taxon>
        <taxon>Bacteroidales</taxon>
        <taxon>Candidatus Colimorpha</taxon>
    </lineage>
</organism>
<dbReference type="SMART" id="SM00382">
    <property type="entry name" value="AAA"/>
    <property type="match status" value="1"/>
</dbReference>
<dbReference type="InterPro" id="IPR003959">
    <property type="entry name" value="ATPase_AAA_core"/>
</dbReference>
<dbReference type="InterPro" id="IPR003593">
    <property type="entry name" value="AAA+_ATPase"/>
</dbReference>
<dbReference type="AlphaFoldDB" id="A0AAE3JZX5"/>
<evidence type="ECO:0000313" key="7">
    <source>
        <dbReference type="EMBL" id="MCI5755387.1"/>
    </source>
</evidence>
<sequence>MNRTPTAELIRPTDFDGIVGQAHLFGENGTVRRMCAEGYLPNMIFYGPPGTGKTTAARIIAEGSGMTLRKLNATSASLSDIKDIIAETSTLIGTGGILLYLDEIQYFNKKQQQSLLEFIEDGRITLIASTTENPYLYVYSAIISRSAVFEFMPVSAEDMIPALERAVSALNSATGRSKTAPRDALLHIASCAAGDVRRAVNLLENAYYSSGKEITKEAVDGFTPSVIGNFDRDGTVHYDLLSALQKSIRGSDPDAAIFYLAKILEGGDLPGACRRLQVTACEDIGLAYPQAAATVRACVEMARDLGMPEARIPLSEAAVLLATAPKSNSAYLAYDAALADINTGKGQSIPPYMRPSNNYAGYKYPHDFPNRYVVQQYLPDDLKDRKYYSYAENKTEQAAMAYWDKIKNSTK</sequence>
<dbReference type="InterPro" id="IPR051314">
    <property type="entry name" value="AAA_ATPase_RarA/MGS1/WRNIP1"/>
</dbReference>
<evidence type="ECO:0000313" key="8">
    <source>
        <dbReference type="Proteomes" id="UP001139365"/>
    </source>
</evidence>
<comment type="caution">
    <text evidence="7">The sequence shown here is derived from an EMBL/GenBank/DDBJ whole genome shotgun (WGS) entry which is preliminary data.</text>
</comment>
<dbReference type="InterPro" id="IPR027417">
    <property type="entry name" value="P-loop_NTPase"/>
</dbReference>
<evidence type="ECO:0000259" key="6">
    <source>
        <dbReference type="SMART" id="SM00382"/>
    </source>
</evidence>
<accession>A0AAE3JZX5</accession>
<evidence type="ECO:0000256" key="5">
    <source>
        <dbReference type="ARBA" id="ARBA00022840"/>
    </source>
</evidence>
<comment type="function">
    <text evidence="1">DNA-dependent ATPase that plays important roles in cellular responses to stalled DNA replication processes.</text>
</comment>
<dbReference type="CDD" id="cd00009">
    <property type="entry name" value="AAA"/>
    <property type="match status" value="1"/>
</dbReference>
<comment type="similarity">
    <text evidence="2">Belongs to the AAA ATPase family. RarA/MGS1/WRNIP1 subfamily.</text>
</comment>
<dbReference type="InterPro" id="IPR021886">
    <property type="entry name" value="MgsA_C"/>
</dbReference>
<keyword evidence="4" id="KW-0547">Nucleotide-binding</keyword>
<dbReference type="GO" id="GO:0017116">
    <property type="term" value="F:single-stranded DNA helicase activity"/>
    <property type="evidence" value="ECO:0007669"/>
    <property type="project" value="TreeGrafter"/>
</dbReference>
<dbReference type="SUPFAM" id="SSF52540">
    <property type="entry name" value="P-loop containing nucleoside triphosphate hydrolases"/>
    <property type="match status" value="1"/>
</dbReference>
<feature type="domain" description="AAA+ ATPase" evidence="6">
    <location>
        <begin position="39"/>
        <end position="158"/>
    </location>
</feature>
<dbReference type="GO" id="GO:0003677">
    <property type="term" value="F:DNA binding"/>
    <property type="evidence" value="ECO:0007669"/>
    <property type="project" value="InterPro"/>
</dbReference>
<evidence type="ECO:0000256" key="4">
    <source>
        <dbReference type="ARBA" id="ARBA00022741"/>
    </source>
</evidence>
<proteinExistence type="inferred from homology"/>